<evidence type="ECO:0000256" key="7">
    <source>
        <dbReference type="SAM" id="Phobius"/>
    </source>
</evidence>
<keyword evidence="2" id="KW-1003">Cell membrane</keyword>
<dbReference type="RefSeq" id="WP_356669093.1">
    <property type="nucleotide sequence ID" value="NZ_JBEXEF010000002.1"/>
</dbReference>
<protein>
    <submittedName>
        <fullName evidence="8">MFS transporter</fullName>
    </submittedName>
</protein>
<dbReference type="InterPro" id="IPR036259">
    <property type="entry name" value="MFS_trans_sf"/>
</dbReference>
<feature type="transmembrane region" description="Helical" evidence="7">
    <location>
        <begin position="344"/>
        <end position="369"/>
    </location>
</feature>
<name>A0ABV2U8P1_9ACTN</name>
<feature type="transmembrane region" description="Helical" evidence="7">
    <location>
        <begin position="180"/>
        <end position="204"/>
    </location>
</feature>
<comment type="subcellular location">
    <subcellularLocation>
        <location evidence="1">Cell membrane</location>
        <topology evidence="1">Multi-pass membrane protein</topology>
    </subcellularLocation>
</comment>
<evidence type="ECO:0000256" key="6">
    <source>
        <dbReference type="SAM" id="MobiDB-lite"/>
    </source>
</evidence>
<evidence type="ECO:0000256" key="1">
    <source>
        <dbReference type="ARBA" id="ARBA00004651"/>
    </source>
</evidence>
<sequence length="440" mass="45475">MEKSAEHECIPGAIRESAPPPSSSLGPTASLPPLAARRGDGRPGSELWNRNFRLFFIARTAALFGDGMIPVALTAGLLGAGRPHSSVGFALAAWMGPLALFVLFGGVLADRFTPRRMMIIADALRLVGASVLAITFATGNPPLWAVYALSSVAGVGAALFQPGVASTVPRVSLDVQRGNAVLRVSEALMTMAGPAFAGLLVGLASAGAVYAANASTFAVSGVCLFLLRLAPRPADEAPRGTFVAELVDGWREFRARSWLWGVIAIWTVYGFTVMGPMLPLTAVEVTEAHGSGTYGVMMAVNGAGSVVGGLLALRLRPRRPLAAGAMALTGVCVNLVALGLEMPVFALGVGQFVAGAVFAFWLVMWSTTVQTHVPPEALNRLHAYDVAGSLLMLAAGRALAGPVADAVGASEVLLAGAVINALVVGVLLAARPIRRLERIG</sequence>
<feature type="transmembrane region" description="Helical" evidence="7">
    <location>
        <begin position="144"/>
        <end position="168"/>
    </location>
</feature>
<keyword evidence="4 7" id="KW-1133">Transmembrane helix</keyword>
<keyword evidence="9" id="KW-1185">Reference proteome</keyword>
<reference evidence="8 9" key="1">
    <citation type="submission" date="2024-06" db="EMBL/GenBank/DDBJ databases">
        <title>The Natural Products Discovery Center: Release of the First 8490 Sequenced Strains for Exploring Actinobacteria Biosynthetic Diversity.</title>
        <authorList>
            <person name="Kalkreuter E."/>
            <person name="Kautsar S.A."/>
            <person name="Yang D."/>
            <person name="Bader C.D."/>
            <person name="Teijaro C.N."/>
            <person name="Fluegel L."/>
            <person name="Davis C.M."/>
            <person name="Simpson J.R."/>
            <person name="Lauterbach L."/>
            <person name="Steele A.D."/>
            <person name="Gui C."/>
            <person name="Meng S."/>
            <person name="Li G."/>
            <person name="Viehrig K."/>
            <person name="Ye F."/>
            <person name="Su P."/>
            <person name="Kiefer A.F."/>
            <person name="Nichols A."/>
            <person name="Cepeda A.J."/>
            <person name="Yan W."/>
            <person name="Fan B."/>
            <person name="Jiang Y."/>
            <person name="Adhikari A."/>
            <person name="Zheng C.-J."/>
            <person name="Schuster L."/>
            <person name="Cowan T.M."/>
            <person name="Smanski M.J."/>
            <person name="Chevrette M.G."/>
            <person name="De Carvalho L.P.S."/>
            <person name="Shen B."/>
        </authorList>
    </citation>
    <scope>NUCLEOTIDE SEQUENCE [LARGE SCALE GENOMIC DNA]</scope>
    <source>
        <strain evidence="8 9">NPDC005137</strain>
    </source>
</reference>
<evidence type="ECO:0000256" key="4">
    <source>
        <dbReference type="ARBA" id="ARBA00022989"/>
    </source>
</evidence>
<feature type="transmembrane region" description="Helical" evidence="7">
    <location>
        <begin position="86"/>
        <end position="107"/>
    </location>
</feature>
<proteinExistence type="predicted"/>
<dbReference type="InterPro" id="IPR011701">
    <property type="entry name" value="MFS"/>
</dbReference>
<feature type="transmembrane region" description="Helical" evidence="7">
    <location>
        <begin position="320"/>
        <end position="338"/>
    </location>
</feature>
<dbReference type="Gene3D" id="1.20.1250.20">
    <property type="entry name" value="MFS general substrate transporter like domains"/>
    <property type="match status" value="1"/>
</dbReference>
<gene>
    <name evidence="8" type="ORF">ABZV61_15695</name>
</gene>
<feature type="transmembrane region" description="Helical" evidence="7">
    <location>
        <begin position="381"/>
        <end position="400"/>
    </location>
</feature>
<organism evidence="8 9">
    <name type="scientific">Streptomyces sp. 900116325</name>
    <dbReference type="NCBI Taxonomy" id="3154295"/>
    <lineage>
        <taxon>Bacteria</taxon>
        <taxon>Bacillati</taxon>
        <taxon>Actinomycetota</taxon>
        <taxon>Actinomycetes</taxon>
        <taxon>Kitasatosporales</taxon>
        <taxon>Streptomycetaceae</taxon>
        <taxon>Streptomyces</taxon>
    </lineage>
</organism>
<evidence type="ECO:0000313" key="8">
    <source>
        <dbReference type="EMBL" id="MET8434214.1"/>
    </source>
</evidence>
<keyword evidence="5 7" id="KW-0472">Membrane</keyword>
<accession>A0ABV2U8P1</accession>
<evidence type="ECO:0000256" key="3">
    <source>
        <dbReference type="ARBA" id="ARBA00022692"/>
    </source>
</evidence>
<feature type="transmembrane region" description="Helical" evidence="7">
    <location>
        <begin position="412"/>
        <end position="430"/>
    </location>
</feature>
<keyword evidence="3 7" id="KW-0812">Transmembrane</keyword>
<feature type="region of interest" description="Disordered" evidence="6">
    <location>
        <begin position="1"/>
        <end position="42"/>
    </location>
</feature>
<feature type="transmembrane region" description="Helical" evidence="7">
    <location>
        <begin position="258"/>
        <end position="282"/>
    </location>
</feature>
<evidence type="ECO:0000256" key="5">
    <source>
        <dbReference type="ARBA" id="ARBA00023136"/>
    </source>
</evidence>
<dbReference type="PANTHER" id="PTHR23513:SF11">
    <property type="entry name" value="STAPHYLOFERRIN A TRANSPORTER"/>
    <property type="match status" value="1"/>
</dbReference>
<feature type="transmembrane region" description="Helical" evidence="7">
    <location>
        <begin position="56"/>
        <end position="80"/>
    </location>
</feature>
<dbReference type="EMBL" id="JBEXIP010000010">
    <property type="protein sequence ID" value="MET8434214.1"/>
    <property type="molecule type" value="Genomic_DNA"/>
</dbReference>
<dbReference type="SUPFAM" id="SSF103473">
    <property type="entry name" value="MFS general substrate transporter"/>
    <property type="match status" value="1"/>
</dbReference>
<comment type="caution">
    <text evidence="8">The sequence shown here is derived from an EMBL/GenBank/DDBJ whole genome shotgun (WGS) entry which is preliminary data.</text>
</comment>
<evidence type="ECO:0000313" key="9">
    <source>
        <dbReference type="Proteomes" id="UP001550044"/>
    </source>
</evidence>
<dbReference type="Pfam" id="PF07690">
    <property type="entry name" value="MFS_1"/>
    <property type="match status" value="1"/>
</dbReference>
<dbReference type="CDD" id="cd06173">
    <property type="entry name" value="MFS_MefA_like"/>
    <property type="match status" value="1"/>
</dbReference>
<feature type="transmembrane region" description="Helical" evidence="7">
    <location>
        <begin position="294"/>
        <end position="313"/>
    </location>
</feature>
<dbReference type="Proteomes" id="UP001550044">
    <property type="component" value="Unassembled WGS sequence"/>
</dbReference>
<dbReference type="PANTHER" id="PTHR23513">
    <property type="entry name" value="INTEGRAL MEMBRANE EFFLUX PROTEIN-RELATED"/>
    <property type="match status" value="1"/>
</dbReference>
<evidence type="ECO:0000256" key="2">
    <source>
        <dbReference type="ARBA" id="ARBA00022475"/>
    </source>
</evidence>